<feature type="transmembrane region" description="Helical" evidence="2">
    <location>
        <begin position="209"/>
        <end position="225"/>
    </location>
</feature>
<feature type="transmembrane region" description="Helical" evidence="2">
    <location>
        <begin position="527"/>
        <end position="545"/>
    </location>
</feature>
<evidence type="ECO:0000313" key="3">
    <source>
        <dbReference type="EMBL" id="EQC38524.1"/>
    </source>
</evidence>
<dbReference type="eggNOG" id="ENOG502QYVP">
    <property type="taxonomic scope" value="Eukaryota"/>
</dbReference>
<keyword evidence="2" id="KW-1133">Transmembrane helix</keyword>
<feature type="transmembrane region" description="Helical" evidence="2">
    <location>
        <begin position="263"/>
        <end position="281"/>
    </location>
</feature>
<evidence type="ECO:0000313" key="4">
    <source>
        <dbReference type="Proteomes" id="UP000030762"/>
    </source>
</evidence>
<dbReference type="GeneID" id="19944957"/>
<keyword evidence="2" id="KW-0472">Membrane</keyword>
<protein>
    <submittedName>
        <fullName evidence="3">Uncharacterized protein</fullName>
    </submittedName>
</protein>
<keyword evidence="4" id="KW-1185">Reference proteome</keyword>
<feature type="transmembrane region" description="Helical" evidence="2">
    <location>
        <begin position="124"/>
        <end position="142"/>
    </location>
</feature>
<feature type="transmembrane region" description="Helical" evidence="2">
    <location>
        <begin position="232"/>
        <end position="251"/>
    </location>
</feature>
<dbReference type="Proteomes" id="UP000030762">
    <property type="component" value="Unassembled WGS sequence"/>
</dbReference>
<feature type="transmembrane region" description="Helical" evidence="2">
    <location>
        <begin position="183"/>
        <end position="203"/>
    </location>
</feature>
<organism evidence="3 4">
    <name type="scientific">Saprolegnia diclina (strain VS20)</name>
    <dbReference type="NCBI Taxonomy" id="1156394"/>
    <lineage>
        <taxon>Eukaryota</taxon>
        <taxon>Sar</taxon>
        <taxon>Stramenopiles</taxon>
        <taxon>Oomycota</taxon>
        <taxon>Saprolegniomycetes</taxon>
        <taxon>Saprolegniales</taxon>
        <taxon>Saprolegniaceae</taxon>
        <taxon>Saprolegnia</taxon>
    </lineage>
</organism>
<keyword evidence="2" id="KW-0812">Transmembrane</keyword>
<feature type="transmembrane region" description="Helical" evidence="2">
    <location>
        <begin position="148"/>
        <end position="171"/>
    </location>
</feature>
<feature type="region of interest" description="Disordered" evidence="1">
    <location>
        <begin position="15"/>
        <end position="36"/>
    </location>
</feature>
<proteinExistence type="predicted"/>
<feature type="transmembrane region" description="Helical" evidence="2">
    <location>
        <begin position="462"/>
        <end position="490"/>
    </location>
</feature>
<feature type="transmembrane region" description="Helical" evidence="2">
    <location>
        <begin position="502"/>
        <end position="521"/>
    </location>
</feature>
<dbReference type="AlphaFoldDB" id="T0QKJ3"/>
<dbReference type="RefSeq" id="XP_008608116.1">
    <property type="nucleotide sequence ID" value="XM_008609894.1"/>
</dbReference>
<dbReference type="EMBL" id="JH767141">
    <property type="protein sequence ID" value="EQC38524.1"/>
    <property type="molecule type" value="Genomic_DNA"/>
</dbReference>
<feature type="transmembrane region" description="Helical" evidence="2">
    <location>
        <begin position="399"/>
        <end position="421"/>
    </location>
</feature>
<accession>T0QKJ3</accession>
<name>T0QKJ3_SAPDV</name>
<dbReference type="InParanoid" id="T0QKJ3"/>
<dbReference type="VEuPathDB" id="FungiDB:SDRG_04230"/>
<dbReference type="OrthoDB" id="66514at2759"/>
<gene>
    <name evidence="3" type="ORF">SDRG_04230</name>
</gene>
<reference evidence="3 4" key="1">
    <citation type="submission" date="2012-04" db="EMBL/GenBank/DDBJ databases">
        <title>The Genome Sequence of Saprolegnia declina VS20.</title>
        <authorList>
            <consortium name="The Broad Institute Genome Sequencing Platform"/>
            <person name="Russ C."/>
            <person name="Nusbaum C."/>
            <person name="Tyler B."/>
            <person name="van West P."/>
            <person name="Dieguez-Uribeondo J."/>
            <person name="de Bruijn I."/>
            <person name="Tripathy S."/>
            <person name="Jiang R."/>
            <person name="Young S.K."/>
            <person name="Zeng Q."/>
            <person name="Gargeya S."/>
            <person name="Fitzgerald M."/>
            <person name="Haas B."/>
            <person name="Abouelleil A."/>
            <person name="Alvarado L."/>
            <person name="Arachchi H.M."/>
            <person name="Berlin A."/>
            <person name="Chapman S.B."/>
            <person name="Goldberg J."/>
            <person name="Griggs A."/>
            <person name="Gujja S."/>
            <person name="Hansen M."/>
            <person name="Howarth C."/>
            <person name="Imamovic A."/>
            <person name="Larimer J."/>
            <person name="McCowen C."/>
            <person name="Montmayeur A."/>
            <person name="Murphy C."/>
            <person name="Neiman D."/>
            <person name="Pearson M."/>
            <person name="Priest M."/>
            <person name="Roberts A."/>
            <person name="Saif S."/>
            <person name="Shea T."/>
            <person name="Sisk P."/>
            <person name="Sykes S."/>
            <person name="Wortman J."/>
            <person name="Nusbaum C."/>
            <person name="Birren B."/>
        </authorList>
    </citation>
    <scope>NUCLEOTIDE SEQUENCE [LARGE SCALE GENOMIC DNA]</scope>
    <source>
        <strain evidence="3 4">VS20</strain>
    </source>
</reference>
<dbReference type="OMA" id="ATAIMNQ"/>
<sequence>MEEAVSLLEEQPYVALRSTSPERGPSAAHRRRSTMGLGRRPSLIRTPFLPVDEADELLLRANEAPDCRAPTVAETVQLMKAHQYRLQQFAKLQGITGMSAMTLCFTPEYEAGYRDYIQRGAVRRTRICFLLGFIGIALYFTWEATRIVFSPAAYAIAFGPGLVPFGIGFASTFVPTMRPHMEALFLTVFAIEAGALIIFKPIVGQAGPVLPLLLLLIPVFGVTRVRFIYSCALGWSIFAAYIGVQLLARSIWHVGSDKPSSIFYQGLNYGMMVLGGMVSHYRQELLRRRNYALLLPFGSSPDCSDALHKPKFSKKALLHQGSLAFKHDRVEATFLRHWYLIDPFPFENPNAAVLHEGAFKVVRFSIATAIMNQTFLAIQDYRLLGASPSIQSLGYMLRFGVVDFAYLASAAFMFVVGKLYVRQWRAVDDGKAPRLADTQLNDVQASQTFAAVVVLVHTTSMATLLCAVVSSSSSALADVYLMGFINAVLFSHRSGFRVRHKYAVCVTTVVGLVATIVLSQMLVHWLALRYACYIITVLFLGAMISREEESLRRSFFILKSIRSLEFEEWFQTICNIQDWVRARLLQKTAQARRSLPHVKRPLVPPAVDTSSHLSQASKWGMYGECVHVALVALDLVLRIYQ</sequence>
<evidence type="ECO:0000256" key="2">
    <source>
        <dbReference type="SAM" id="Phobius"/>
    </source>
</evidence>
<evidence type="ECO:0000256" key="1">
    <source>
        <dbReference type="SAM" id="MobiDB-lite"/>
    </source>
</evidence>